<evidence type="ECO:0000313" key="3">
    <source>
        <dbReference type="Proteomes" id="UP000029622"/>
    </source>
</evidence>
<name>A0A096CY12_9FIRM</name>
<dbReference type="Gene3D" id="2.30.30.240">
    <property type="entry name" value="PRC-barrel domain"/>
    <property type="match status" value="2"/>
</dbReference>
<proteinExistence type="predicted"/>
<reference evidence="2 3" key="1">
    <citation type="submission" date="2013-12" db="EMBL/GenBank/DDBJ databases">
        <title>Draft genome sequence of Caloranaerobacter sp. H53214.</title>
        <authorList>
            <person name="Jiang L.J."/>
            <person name="Shao Z.Z."/>
            <person name="Long M.N."/>
        </authorList>
    </citation>
    <scope>NUCLEOTIDE SEQUENCE [LARGE SCALE GENOMIC DNA]</scope>
    <source>
        <strain evidence="2 3">H53214</strain>
    </source>
</reference>
<feature type="domain" description="PRC-barrel" evidence="1">
    <location>
        <begin position="91"/>
        <end position="156"/>
    </location>
</feature>
<gene>
    <name evidence="2" type="ORF">Y919_00490</name>
</gene>
<protein>
    <recommendedName>
        <fullName evidence="1">PRC-barrel domain-containing protein</fullName>
    </recommendedName>
</protein>
<accession>A0A096CY12</accession>
<dbReference type="InterPro" id="IPR027275">
    <property type="entry name" value="PRC-brl_dom"/>
</dbReference>
<dbReference type="InterPro" id="IPR011033">
    <property type="entry name" value="PRC_barrel-like_sf"/>
</dbReference>
<dbReference type="Pfam" id="PF05239">
    <property type="entry name" value="PRC"/>
    <property type="match status" value="2"/>
</dbReference>
<evidence type="ECO:0000313" key="2">
    <source>
        <dbReference type="EMBL" id="KGG81474.1"/>
    </source>
</evidence>
<dbReference type="Proteomes" id="UP000029622">
    <property type="component" value="Unassembled WGS sequence"/>
</dbReference>
<dbReference type="SUPFAM" id="SSF50346">
    <property type="entry name" value="PRC-barrel domain"/>
    <property type="match status" value="2"/>
</dbReference>
<organism evidence="2 3">
    <name type="scientific">Caloranaerobacter azorensis H53214</name>
    <dbReference type="NCBI Taxonomy" id="1156417"/>
    <lineage>
        <taxon>Bacteria</taxon>
        <taxon>Bacillati</taxon>
        <taxon>Bacillota</taxon>
        <taxon>Tissierellia</taxon>
        <taxon>Tissierellales</taxon>
        <taxon>Thermohalobacteraceae</taxon>
        <taxon>Caloranaerobacter</taxon>
    </lineage>
</organism>
<dbReference type="STRING" id="1156417.Y919_00490"/>
<dbReference type="RefSeq" id="WP_035161258.1">
    <property type="nucleotide sequence ID" value="NZ_AZTB01000001.1"/>
</dbReference>
<comment type="caution">
    <text evidence="2">The sequence shown here is derived from an EMBL/GenBank/DDBJ whole genome shotgun (WGS) entry which is preliminary data.</text>
</comment>
<dbReference type="AlphaFoldDB" id="A0A096CY12"/>
<evidence type="ECO:0000259" key="1">
    <source>
        <dbReference type="Pfam" id="PF05239"/>
    </source>
</evidence>
<sequence>MKKASEIVGLPVMSKTSGKKIAVIKDLVFSRKKFRILALMTHEGSVFKEAKIIKYKNVISVGKDAIIVDKENVIESAANIPDIFQLIKEREKIIGEDVITESGENIGIIKDIIIDEDSGKVLGFILSDGLIQDIMDGRNVLPYIYGITFGKDAMIISDEIKTEFDKNKEYFKKLLELEQ</sequence>
<feature type="domain" description="PRC-barrel" evidence="1">
    <location>
        <begin position="3"/>
        <end position="69"/>
    </location>
</feature>
<dbReference type="EMBL" id="AZTB01000001">
    <property type="protein sequence ID" value="KGG81474.1"/>
    <property type="molecule type" value="Genomic_DNA"/>
</dbReference>